<dbReference type="GO" id="GO:0005737">
    <property type="term" value="C:cytoplasm"/>
    <property type="evidence" value="ECO:0007669"/>
    <property type="project" value="TreeGrafter"/>
</dbReference>
<evidence type="ECO:0000313" key="8">
    <source>
        <dbReference type="Proteomes" id="UP001144396"/>
    </source>
</evidence>
<dbReference type="InterPro" id="IPR036188">
    <property type="entry name" value="FAD/NAD-bd_sf"/>
</dbReference>
<dbReference type="Gene3D" id="3.30.9.10">
    <property type="entry name" value="D-Amino Acid Oxidase, subunit A, domain 2"/>
    <property type="match status" value="1"/>
</dbReference>
<comment type="similarity">
    <text evidence="5">Belongs to the L2HGDH family.</text>
</comment>
<evidence type="ECO:0000256" key="5">
    <source>
        <dbReference type="ARBA" id="ARBA00037941"/>
    </source>
</evidence>
<sequence>MGARARPRRGGLREGIDDDEAAHANRRADTLMAGTTGIVGGGIVGIALARALTQRGDDVTVFEKEARLAQHQTGHNSGVVHAGLYYKPGSLKATLCSAGRASMRDFCLEKGLPYREVGKLVVAVDETELDALAEIERRSIANGVPDLARIDDVGRLREIEPHVAGVAAVHSPHTAVVDYASITEAMAQDVRAAGGGIRLGHEVTGLAVEQGRVRVTTPVSDDVFDRVIVCAGLQSDVVARLIGADPSPKILPFRGEYWELAPERTDLVNGMIYPVPDPRFPFLGVHFTRGVYDNVHVGPNAVPALRREGYNWLQWSAKDTWESLRWPGAWPLAKQHWRMGVDEISSSLIKSLWFRKARRFVPELTMGDLTHKSGAGVRAQAWGRGGELLDDFAVDRVGPVTLLRNAPSPAATSSIAIADYVVENFLGEHAAAD</sequence>
<dbReference type="Proteomes" id="UP001144396">
    <property type="component" value="Unassembled WGS sequence"/>
</dbReference>
<feature type="domain" description="FAD dependent oxidoreductase" evidence="6">
    <location>
        <begin position="38"/>
        <end position="423"/>
    </location>
</feature>
<evidence type="ECO:0000256" key="2">
    <source>
        <dbReference type="ARBA" id="ARBA00022630"/>
    </source>
</evidence>
<name>A0A9W6CQN0_9MICO</name>
<dbReference type="PANTHER" id="PTHR43104">
    <property type="entry name" value="L-2-HYDROXYGLUTARATE DEHYDROGENASE, MITOCHONDRIAL"/>
    <property type="match status" value="1"/>
</dbReference>
<protein>
    <submittedName>
        <fullName evidence="7">Hydroxyglutarate oxidase</fullName>
    </submittedName>
</protein>
<keyword evidence="8" id="KW-1185">Reference proteome</keyword>
<gene>
    <name evidence="7" type="ORF">ARHIZOSPH14_13280</name>
</gene>
<evidence type="ECO:0000313" key="7">
    <source>
        <dbReference type="EMBL" id="GLI27086.1"/>
    </source>
</evidence>
<evidence type="ECO:0000256" key="1">
    <source>
        <dbReference type="ARBA" id="ARBA00001974"/>
    </source>
</evidence>
<dbReference type="PANTHER" id="PTHR43104:SF2">
    <property type="entry name" value="L-2-HYDROXYGLUTARATE DEHYDROGENASE, MITOCHONDRIAL"/>
    <property type="match status" value="1"/>
</dbReference>
<dbReference type="EMBL" id="BSDP01000001">
    <property type="protein sequence ID" value="GLI27086.1"/>
    <property type="molecule type" value="Genomic_DNA"/>
</dbReference>
<evidence type="ECO:0000256" key="4">
    <source>
        <dbReference type="ARBA" id="ARBA00023002"/>
    </source>
</evidence>
<keyword evidence="3" id="KW-0274">FAD</keyword>
<dbReference type="AlphaFoldDB" id="A0A9W6CQN0"/>
<organism evidence="7 8">
    <name type="scientific">Agromyces rhizosphaerae</name>
    <dbReference type="NCBI Taxonomy" id="88374"/>
    <lineage>
        <taxon>Bacteria</taxon>
        <taxon>Bacillati</taxon>
        <taxon>Actinomycetota</taxon>
        <taxon>Actinomycetes</taxon>
        <taxon>Micrococcales</taxon>
        <taxon>Microbacteriaceae</taxon>
        <taxon>Agromyces</taxon>
    </lineage>
</organism>
<keyword evidence="4" id="KW-0560">Oxidoreductase</keyword>
<keyword evidence="2" id="KW-0285">Flavoprotein</keyword>
<dbReference type="GO" id="GO:0047545">
    <property type="term" value="F:(S)-2-hydroxyglutarate dehydrogenase activity"/>
    <property type="evidence" value="ECO:0007669"/>
    <property type="project" value="TreeGrafter"/>
</dbReference>
<comment type="cofactor">
    <cofactor evidence="1">
        <name>FAD</name>
        <dbReference type="ChEBI" id="CHEBI:57692"/>
    </cofactor>
</comment>
<dbReference type="Gene3D" id="3.50.50.60">
    <property type="entry name" value="FAD/NAD(P)-binding domain"/>
    <property type="match status" value="1"/>
</dbReference>
<accession>A0A9W6CQN0</accession>
<dbReference type="SUPFAM" id="SSF51905">
    <property type="entry name" value="FAD/NAD(P)-binding domain"/>
    <property type="match status" value="1"/>
</dbReference>
<dbReference type="Pfam" id="PF01266">
    <property type="entry name" value="DAO"/>
    <property type="match status" value="1"/>
</dbReference>
<dbReference type="NCBIfam" id="NF008726">
    <property type="entry name" value="PRK11728.1"/>
    <property type="match status" value="1"/>
</dbReference>
<reference evidence="7" key="1">
    <citation type="submission" date="2022-12" db="EMBL/GenBank/DDBJ databases">
        <title>Reference genome sequencing for broad-spectrum identification of bacterial and archaeal isolates by mass spectrometry.</title>
        <authorList>
            <person name="Sekiguchi Y."/>
            <person name="Tourlousse D.M."/>
        </authorList>
    </citation>
    <scope>NUCLEOTIDE SEQUENCE</scope>
    <source>
        <strain evidence="7">14</strain>
    </source>
</reference>
<evidence type="ECO:0000256" key="3">
    <source>
        <dbReference type="ARBA" id="ARBA00022827"/>
    </source>
</evidence>
<dbReference type="InterPro" id="IPR006076">
    <property type="entry name" value="FAD-dep_OxRdtase"/>
</dbReference>
<comment type="caution">
    <text evidence="7">The sequence shown here is derived from an EMBL/GenBank/DDBJ whole genome shotgun (WGS) entry which is preliminary data.</text>
</comment>
<proteinExistence type="inferred from homology"/>
<evidence type="ECO:0000259" key="6">
    <source>
        <dbReference type="Pfam" id="PF01266"/>
    </source>
</evidence>